<evidence type="ECO:0000313" key="4">
    <source>
        <dbReference type="Proteomes" id="UP000268727"/>
    </source>
</evidence>
<reference evidence="3 4" key="1">
    <citation type="submission" date="2018-11" db="EMBL/GenBank/DDBJ databases">
        <title>Sequencing the genomes of 1000 actinobacteria strains.</title>
        <authorList>
            <person name="Klenk H.-P."/>
        </authorList>
    </citation>
    <scope>NUCLEOTIDE SEQUENCE [LARGE SCALE GENOMIC DNA]</scope>
    <source>
        <strain evidence="3 4">DSM 44231</strain>
    </source>
</reference>
<organism evidence="3 4">
    <name type="scientific">Saccharothrix texasensis</name>
    <dbReference type="NCBI Taxonomy" id="103734"/>
    <lineage>
        <taxon>Bacteria</taxon>
        <taxon>Bacillati</taxon>
        <taxon>Actinomycetota</taxon>
        <taxon>Actinomycetes</taxon>
        <taxon>Pseudonocardiales</taxon>
        <taxon>Pseudonocardiaceae</taxon>
        <taxon>Saccharothrix</taxon>
    </lineage>
</organism>
<dbReference type="RefSeq" id="WP_123746335.1">
    <property type="nucleotide sequence ID" value="NZ_RJKM01000001.1"/>
</dbReference>
<keyword evidence="2" id="KW-1133">Transmembrane helix</keyword>
<dbReference type="EMBL" id="RJKM01000001">
    <property type="protein sequence ID" value="ROP41162.1"/>
    <property type="molecule type" value="Genomic_DNA"/>
</dbReference>
<keyword evidence="2" id="KW-0472">Membrane</keyword>
<gene>
    <name evidence="3" type="ORF">EDD40_6588</name>
</gene>
<keyword evidence="4" id="KW-1185">Reference proteome</keyword>
<evidence type="ECO:0000313" key="3">
    <source>
        <dbReference type="EMBL" id="ROP41162.1"/>
    </source>
</evidence>
<dbReference type="AlphaFoldDB" id="A0A3N1HFT2"/>
<dbReference type="OrthoDB" id="9935527at2"/>
<evidence type="ECO:0000256" key="2">
    <source>
        <dbReference type="SAM" id="Phobius"/>
    </source>
</evidence>
<accession>A0A3N1HFT2</accession>
<evidence type="ECO:0000256" key="1">
    <source>
        <dbReference type="SAM" id="MobiDB-lite"/>
    </source>
</evidence>
<keyword evidence="2" id="KW-0812">Transmembrane</keyword>
<sequence length="109" mass="11046">MKALAWVGVLTAIVGMTVIGLDVVCDAAPTPDLRSMHANGFPGRDPFPGAPIPADDRLDGHPPTGARPARPGDAGVGLALVFGGFALAAGAGLGHSRRRHHVTGSDPRP</sequence>
<proteinExistence type="predicted"/>
<name>A0A3N1HFT2_9PSEU</name>
<feature type="region of interest" description="Disordered" evidence="1">
    <location>
        <begin position="36"/>
        <end position="72"/>
    </location>
</feature>
<comment type="caution">
    <text evidence="3">The sequence shown here is derived from an EMBL/GenBank/DDBJ whole genome shotgun (WGS) entry which is preliminary data.</text>
</comment>
<feature type="transmembrane region" description="Helical" evidence="2">
    <location>
        <begin position="74"/>
        <end position="93"/>
    </location>
</feature>
<protein>
    <submittedName>
        <fullName evidence="3">Uncharacterized protein</fullName>
    </submittedName>
</protein>
<dbReference type="Proteomes" id="UP000268727">
    <property type="component" value="Unassembled WGS sequence"/>
</dbReference>